<evidence type="ECO:0000256" key="3">
    <source>
        <dbReference type="ARBA" id="ARBA00022833"/>
    </source>
</evidence>
<dbReference type="SMART" id="SM00184">
    <property type="entry name" value="RING"/>
    <property type="match status" value="1"/>
</dbReference>
<keyword evidence="2 4" id="KW-0863">Zinc-finger</keyword>
<evidence type="ECO:0000313" key="7">
    <source>
        <dbReference type="EMBL" id="KAH9844702.1"/>
    </source>
</evidence>
<reference evidence="7 8" key="2">
    <citation type="journal article" date="2021" name="Curr. Genet.">
        <title>Genetic response to nitrogen starvation in the aggressive Eucalyptus foliar pathogen Teratosphaeria destructans.</title>
        <authorList>
            <person name="Havenga M."/>
            <person name="Wingfield B.D."/>
            <person name="Wingfield M.J."/>
            <person name="Dreyer L.L."/>
            <person name="Roets F."/>
            <person name="Aylward J."/>
        </authorList>
    </citation>
    <scope>NUCLEOTIDE SEQUENCE [LARGE SCALE GENOMIC DNA]</scope>
    <source>
        <strain evidence="7">CMW44962</strain>
    </source>
</reference>
<name>A0A9W7SZU0_9PEZI</name>
<feature type="region of interest" description="Disordered" evidence="5">
    <location>
        <begin position="449"/>
        <end position="486"/>
    </location>
</feature>
<dbReference type="Gene3D" id="3.30.40.10">
    <property type="entry name" value="Zinc/RING finger domain, C3HC4 (zinc finger)"/>
    <property type="match status" value="1"/>
</dbReference>
<keyword evidence="8" id="KW-1185">Reference proteome</keyword>
<gene>
    <name evidence="7" type="ORF">Tdes44962_MAKER07176</name>
</gene>
<dbReference type="AlphaFoldDB" id="A0A9W7SZU0"/>
<evidence type="ECO:0000313" key="8">
    <source>
        <dbReference type="Proteomes" id="UP001138500"/>
    </source>
</evidence>
<organism evidence="7 8">
    <name type="scientific">Teratosphaeria destructans</name>
    <dbReference type="NCBI Taxonomy" id="418781"/>
    <lineage>
        <taxon>Eukaryota</taxon>
        <taxon>Fungi</taxon>
        <taxon>Dikarya</taxon>
        <taxon>Ascomycota</taxon>
        <taxon>Pezizomycotina</taxon>
        <taxon>Dothideomycetes</taxon>
        <taxon>Dothideomycetidae</taxon>
        <taxon>Mycosphaerellales</taxon>
        <taxon>Teratosphaeriaceae</taxon>
        <taxon>Teratosphaeria</taxon>
    </lineage>
</organism>
<evidence type="ECO:0000259" key="6">
    <source>
        <dbReference type="PROSITE" id="PS50089"/>
    </source>
</evidence>
<evidence type="ECO:0000256" key="4">
    <source>
        <dbReference type="PROSITE-ProRule" id="PRU00175"/>
    </source>
</evidence>
<evidence type="ECO:0000256" key="1">
    <source>
        <dbReference type="ARBA" id="ARBA00022723"/>
    </source>
</evidence>
<sequence length="486" mass="54981">MADAQLATPWRGFRDLPQELRDLIYGHVVTREFKFIITSKRIKGSHIWSGFCSSVCAFGADTLDQYRALLMNRIGRDLRQVHVNVKDFRFGSFTSILKAVESFPEAQRYFIANRAVTNAHIGASPFSMDAPPQTIELRAHSHFAVNLIFSEDFVFDMNQLASFYRTAATYVRRQKGHVHGHVRAMYQIRYTSNETLLKETPAWQQMVRTFDFEDKPAGQAFFIASAMQDFAARPTMEWEWSMELQGLNGLAKTTGVNERWFKNPFHPLWLEEEAELPDVLTPRMYCPICFDDVRVDQCCTLVGCGHKFCNDCIDAWFGRQGKTTCFHCRRDIWQDVEEGDWGAAIDGHVPNPPLRPGDEHYVEYDGQELAGMVNEQDHWHDRIVQYQAGGPGFAQAFVHYDDGSINAGSFIIDNELGDNAVGDNAVGDNAVGDSEMGDSELGDRLWYEDSEDTIEVGGPVEGYDFDGASSGEEDESDETQMDESEG</sequence>
<proteinExistence type="predicted"/>
<dbReference type="InterPro" id="IPR013083">
    <property type="entry name" value="Znf_RING/FYVE/PHD"/>
</dbReference>
<dbReference type="Pfam" id="PF13639">
    <property type="entry name" value="zf-RING_2"/>
    <property type="match status" value="1"/>
</dbReference>
<dbReference type="InterPro" id="IPR017907">
    <property type="entry name" value="Znf_RING_CS"/>
</dbReference>
<feature type="compositionally biased region" description="Acidic residues" evidence="5">
    <location>
        <begin position="471"/>
        <end position="486"/>
    </location>
</feature>
<keyword evidence="3" id="KW-0862">Zinc</keyword>
<dbReference type="SUPFAM" id="SSF57850">
    <property type="entry name" value="RING/U-box"/>
    <property type="match status" value="1"/>
</dbReference>
<accession>A0A9W7SZU0</accession>
<dbReference type="PROSITE" id="PS00518">
    <property type="entry name" value="ZF_RING_1"/>
    <property type="match status" value="1"/>
</dbReference>
<dbReference type="GO" id="GO:0008270">
    <property type="term" value="F:zinc ion binding"/>
    <property type="evidence" value="ECO:0007669"/>
    <property type="project" value="UniProtKB-KW"/>
</dbReference>
<dbReference type="PROSITE" id="PS50089">
    <property type="entry name" value="ZF_RING_2"/>
    <property type="match status" value="1"/>
</dbReference>
<comment type="caution">
    <text evidence="7">The sequence shown here is derived from an EMBL/GenBank/DDBJ whole genome shotgun (WGS) entry which is preliminary data.</text>
</comment>
<evidence type="ECO:0000256" key="2">
    <source>
        <dbReference type="ARBA" id="ARBA00022771"/>
    </source>
</evidence>
<dbReference type="InterPro" id="IPR001841">
    <property type="entry name" value="Znf_RING"/>
</dbReference>
<reference evidence="7 8" key="1">
    <citation type="journal article" date="2018" name="IMA Fungus">
        <title>IMA Genome-F 10: Nine draft genome sequences of Claviceps purpurea s.lat., including C. arundinis, C. humidiphila, and C. cf. spartinae, pseudomolecules for the pitch canker pathogen Fusarium circinatum, draft genome of Davidsoniella eucalypti, Grosmannia galeiformis, Quambalaria eucalypti, and Teratosphaeria destructans.</title>
        <authorList>
            <person name="Wingfield B.D."/>
            <person name="Liu M."/>
            <person name="Nguyen H.D."/>
            <person name="Lane F.A."/>
            <person name="Morgan S.W."/>
            <person name="De Vos L."/>
            <person name="Wilken P.M."/>
            <person name="Duong T.A."/>
            <person name="Aylward J."/>
            <person name="Coetzee M.P."/>
            <person name="Dadej K."/>
            <person name="De Beer Z.W."/>
            <person name="Findlay W."/>
            <person name="Havenga M."/>
            <person name="Kolarik M."/>
            <person name="Menzies J.G."/>
            <person name="Naidoo K."/>
            <person name="Pochopski O."/>
            <person name="Shoukouhi P."/>
            <person name="Santana Q.C."/>
            <person name="Seifert K.A."/>
            <person name="Soal N."/>
            <person name="Steenkamp E.T."/>
            <person name="Tatham C.T."/>
            <person name="van der Nest M.A."/>
            <person name="Wingfield M.J."/>
        </authorList>
    </citation>
    <scope>NUCLEOTIDE SEQUENCE [LARGE SCALE GENOMIC DNA]</scope>
    <source>
        <strain evidence="7">CMW44962</strain>
    </source>
</reference>
<feature type="domain" description="RING-type" evidence="6">
    <location>
        <begin position="286"/>
        <end position="329"/>
    </location>
</feature>
<dbReference type="Proteomes" id="UP001138500">
    <property type="component" value="Unassembled WGS sequence"/>
</dbReference>
<dbReference type="EMBL" id="RIBY02000247">
    <property type="protein sequence ID" value="KAH9844702.1"/>
    <property type="molecule type" value="Genomic_DNA"/>
</dbReference>
<dbReference type="OrthoDB" id="7759664at2759"/>
<keyword evidence="1" id="KW-0479">Metal-binding</keyword>
<evidence type="ECO:0000256" key="5">
    <source>
        <dbReference type="SAM" id="MobiDB-lite"/>
    </source>
</evidence>
<protein>
    <recommendedName>
        <fullName evidence="6">RING-type domain-containing protein</fullName>
    </recommendedName>
</protein>